<keyword evidence="4" id="KW-1185">Reference proteome</keyword>
<accession>W2UYS3</accession>
<proteinExistence type="predicted"/>
<evidence type="ECO:0000256" key="1">
    <source>
        <dbReference type="SAM" id="MobiDB-lite"/>
    </source>
</evidence>
<keyword evidence="2" id="KW-0472">Membrane</keyword>
<name>W2UYS3_9RICK</name>
<organism evidence="3 4">
    <name type="scientific">Candidatus Xenolissoclinum pacificiensis L6</name>
    <dbReference type="NCBI Taxonomy" id="1401685"/>
    <lineage>
        <taxon>Bacteria</taxon>
        <taxon>Pseudomonadati</taxon>
        <taxon>Pseudomonadota</taxon>
        <taxon>Alphaproteobacteria</taxon>
        <taxon>Rickettsiales</taxon>
        <taxon>Anaplasmataceae</taxon>
        <taxon>Candidatus Xenolissoclinum</taxon>
    </lineage>
</organism>
<keyword evidence="2" id="KW-0812">Transmembrane</keyword>
<dbReference type="Proteomes" id="UP000018951">
    <property type="component" value="Unassembled WGS sequence"/>
</dbReference>
<evidence type="ECO:0000256" key="2">
    <source>
        <dbReference type="SAM" id="Phobius"/>
    </source>
</evidence>
<evidence type="ECO:0000313" key="3">
    <source>
        <dbReference type="EMBL" id="ETO91256.1"/>
    </source>
</evidence>
<evidence type="ECO:0000313" key="4">
    <source>
        <dbReference type="Proteomes" id="UP000018951"/>
    </source>
</evidence>
<reference evidence="3 4" key="1">
    <citation type="journal article" date="2013" name="PLoS ONE">
        <title>Bacterial endosymbiosis in a chordate host: long-term co-evolution and conservation of secondary metabolism.</title>
        <authorList>
            <person name="Kwan J.C."/>
            <person name="Schmidt E.W."/>
        </authorList>
    </citation>
    <scope>NUCLEOTIDE SEQUENCE [LARGE SCALE GENOMIC DNA]</scope>
    <source>
        <strain evidence="4">L6</strain>
    </source>
</reference>
<feature type="compositionally biased region" description="Polar residues" evidence="1">
    <location>
        <begin position="148"/>
        <end position="165"/>
    </location>
</feature>
<sequence length="300" mass="34552">MHNTMYKDKSLPKLFSAFIISILTKLGGATTVPPNSIESEMQELEILQKEAEIRHLNAQTSLTEATTVQVGITIVIMVAVIFTLYVSCYCRRRHDKAHQEYITNPTPENEIELLKSKQWKKDIEPIENELRTLLPLTTVFHLKSDTSTVLDDENTTSPSQSAKSSKTPDKIEEQDHENDQQRTESDKNPKQHYTTKTQETTKELIEKCQIFIQQPHTKYNDNVQEMHDKLEELSTHVKNDECCPKKYFKIFDEFKTEAVPNSKWSTVQHSLPTIIQDPAIEAPKSKTTLEDIVDMLYSKI</sequence>
<keyword evidence="2" id="KW-1133">Transmembrane helix</keyword>
<gene>
    <name evidence="3" type="ORF">P857_750</name>
</gene>
<protein>
    <submittedName>
        <fullName evidence="3">Uncharacterized protein</fullName>
    </submittedName>
</protein>
<dbReference type="AlphaFoldDB" id="W2UYS3"/>
<feature type="transmembrane region" description="Helical" evidence="2">
    <location>
        <begin position="70"/>
        <end position="90"/>
    </location>
</feature>
<dbReference type="EMBL" id="AXCJ01000008">
    <property type="protein sequence ID" value="ETO91256.1"/>
    <property type="molecule type" value="Genomic_DNA"/>
</dbReference>
<comment type="caution">
    <text evidence="3">The sequence shown here is derived from an EMBL/GenBank/DDBJ whole genome shotgun (WGS) entry which is preliminary data.</text>
</comment>
<feature type="compositionally biased region" description="Basic and acidic residues" evidence="1">
    <location>
        <begin position="166"/>
        <end position="189"/>
    </location>
</feature>
<feature type="region of interest" description="Disordered" evidence="1">
    <location>
        <begin position="148"/>
        <end position="198"/>
    </location>
</feature>